<dbReference type="RefSeq" id="WP_152662081.1">
    <property type="nucleotide sequence ID" value="NZ_CP036422.1"/>
</dbReference>
<dbReference type="KEGG" id="halc:EY643_10040"/>
<gene>
    <name evidence="2" type="ORF">EY643_10040</name>
</gene>
<sequence length="206" mass="21811">MNNTLSRATRGFAIALAAFCLPALAQETPASEEAGDANVRASIVQTEAVITGIDLENRQVTLKGPMGNTTTVHAKEELVDLEDVTVGDKLVLTYLSALEGELREPTEEEMANPWVVLEDSGEGVVDGEPVAGGARLVRAVCTIEGMNRLLGTVTLLDPNGRAHLLEGVEPEKMSGVELGQTVVVVYREALALTLEMVTAEQDAAAE</sequence>
<keyword evidence="3" id="KW-1185">Reference proteome</keyword>
<dbReference type="Proteomes" id="UP000326287">
    <property type="component" value="Chromosome"/>
</dbReference>
<protein>
    <recommendedName>
        <fullName evidence="4">Copper-binding protein</fullName>
    </recommendedName>
</protein>
<feature type="signal peptide" evidence="1">
    <location>
        <begin position="1"/>
        <end position="25"/>
    </location>
</feature>
<evidence type="ECO:0000313" key="3">
    <source>
        <dbReference type="Proteomes" id="UP000326287"/>
    </source>
</evidence>
<keyword evidence="1" id="KW-0732">Signal</keyword>
<dbReference type="EMBL" id="CP036422">
    <property type="protein sequence ID" value="QFU75975.1"/>
    <property type="molecule type" value="Genomic_DNA"/>
</dbReference>
<dbReference type="AlphaFoldDB" id="A0A5P9NKD6"/>
<organism evidence="2 3">
    <name type="scientific">Halioglobus maricola</name>
    <dbReference type="NCBI Taxonomy" id="2601894"/>
    <lineage>
        <taxon>Bacteria</taxon>
        <taxon>Pseudomonadati</taxon>
        <taxon>Pseudomonadota</taxon>
        <taxon>Gammaproteobacteria</taxon>
        <taxon>Cellvibrionales</taxon>
        <taxon>Halieaceae</taxon>
        <taxon>Halioglobus</taxon>
    </lineage>
</organism>
<name>A0A5P9NKD6_9GAMM</name>
<proteinExistence type="predicted"/>
<evidence type="ECO:0008006" key="4">
    <source>
        <dbReference type="Google" id="ProtNLM"/>
    </source>
</evidence>
<accession>A0A5P9NKD6</accession>
<reference evidence="2 3" key="1">
    <citation type="submission" date="2019-02" db="EMBL/GenBank/DDBJ databases">
        <authorList>
            <person name="Li S.-H."/>
        </authorList>
    </citation>
    <scope>NUCLEOTIDE SEQUENCE [LARGE SCALE GENOMIC DNA]</scope>
    <source>
        <strain evidence="2 3">IMCC14385</strain>
    </source>
</reference>
<dbReference type="OrthoDB" id="5741041at2"/>
<evidence type="ECO:0000256" key="1">
    <source>
        <dbReference type="SAM" id="SignalP"/>
    </source>
</evidence>
<evidence type="ECO:0000313" key="2">
    <source>
        <dbReference type="EMBL" id="QFU75975.1"/>
    </source>
</evidence>
<feature type="chain" id="PRO_5025014801" description="Copper-binding protein" evidence="1">
    <location>
        <begin position="26"/>
        <end position="206"/>
    </location>
</feature>